<dbReference type="OrthoDB" id="2143260at2"/>
<protein>
    <recommendedName>
        <fullName evidence="3">CsbD-like domain-containing protein</fullName>
    </recommendedName>
</protein>
<dbReference type="Proteomes" id="UP000444960">
    <property type="component" value="Unassembled WGS sequence"/>
</dbReference>
<sequence>MGVQDKFENKAEELKGRAKEAAGAATGDEDLKNEGQADQASSAVHKGVEKIKDKANEIAEKLLGDDDK</sequence>
<name>A0A7I9V4L2_9ACTN</name>
<proteinExistence type="inferred from homology"/>
<evidence type="ECO:0000256" key="2">
    <source>
        <dbReference type="SAM" id="MobiDB-lite"/>
    </source>
</evidence>
<evidence type="ECO:0000256" key="1">
    <source>
        <dbReference type="ARBA" id="ARBA00009129"/>
    </source>
</evidence>
<dbReference type="RefSeq" id="WP_161894053.1">
    <property type="nucleotide sequence ID" value="NZ_BJOV01000002.1"/>
</dbReference>
<evidence type="ECO:0000259" key="3">
    <source>
        <dbReference type="Pfam" id="PF05532"/>
    </source>
</evidence>
<gene>
    <name evidence="4" type="ORF">nbrc107696_05600</name>
</gene>
<comment type="similarity">
    <text evidence="1">Belongs to the UPF0337 (CsbD) family.</text>
</comment>
<feature type="region of interest" description="Disordered" evidence="2">
    <location>
        <begin position="1"/>
        <end position="49"/>
    </location>
</feature>
<dbReference type="EMBL" id="BJOV01000002">
    <property type="protein sequence ID" value="GEE00114.1"/>
    <property type="molecule type" value="Genomic_DNA"/>
</dbReference>
<dbReference type="SUPFAM" id="SSF69047">
    <property type="entry name" value="Hypothetical protein YjbJ"/>
    <property type="match status" value="1"/>
</dbReference>
<dbReference type="Gene3D" id="1.10.1470.10">
    <property type="entry name" value="YjbJ"/>
    <property type="match status" value="1"/>
</dbReference>
<feature type="domain" description="CsbD-like" evidence="3">
    <location>
        <begin position="5"/>
        <end position="56"/>
    </location>
</feature>
<evidence type="ECO:0000313" key="4">
    <source>
        <dbReference type="EMBL" id="GEE00114.1"/>
    </source>
</evidence>
<evidence type="ECO:0000313" key="5">
    <source>
        <dbReference type="Proteomes" id="UP000444960"/>
    </source>
</evidence>
<organism evidence="4 5">
    <name type="scientific">Gordonia spumicola</name>
    <dbReference type="NCBI Taxonomy" id="589161"/>
    <lineage>
        <taxon>Bacteria</taxon>
        <taxon>Bacillati</taxon>
        <taxon>Actinomycetota</taxon>
        <taxon>Actinomycetes</taxon>
        <taxon>Mycobacteriales</taxon>
        <taxon>Gordoniaceae</taxon>
        <taxon>Gordonia</taxon>
    </lineage>
</organism>
<keyword evidence="5" id="KW-1185">Reference proteome</keyword>
<comment type="caution">
    <text evidence="4">The sequence shown here is derived from an EMBL/GenBank/DDBJ whole genome shotgun (WGS) entry which is preliminary data.</text>
</comment>
<dbReference type="Pfam" id="PF05532">
    <property type="entry name" value="CsbD"/>
    <property type="match status" value="1"/>
</dbReference>
<dbReference type="AlphaFoldDB" id="A0A7I9V4L2"/>
<reference evidence="5" key="1">
    <citation type="submission" date="2019-06" db="EMBL/GenBank/DDBJ databases">
        <title>Gordonia isolated from sludge of a wastewater treatment plant.</title>
        <authorList>
            <person name="Tamura T."/>
            <person name="Aoyama K."/>
            <person name="Kang Y."/>
            <person name="Saito S."/>
            <person name="Akiyama N."/>
            <person name="Yazawa K."/>
            <person name="Gonoi T."/>
            <person name="Mikami Y."/>
        </authorList>
    </citation>
    <scope>NUCLEOTIDE SEQUENCE [LARGE SCALE GENOMIC DNA]</scope>
    <source>
        <strain evidence="5">NBRC 107696</strain>
    </source>
</reference>
<dbReference type="InterPro" id="IPR036629">
    <property type="entry name" value="YjbJ_sf"/>
</dbReference>
<dbReference type="InterPro" id="IPR008462">
    <property type="entry name" value="CsbD"/>
</dbReference>
<feature type="compositionally biased region" description="Basic and acidic residues" evidence="2">
    <location>
        <begin position="1"/>
        <end position="20"/>
    </location>
</feature>
<accession>A0A7I9V4L2</accession>